<proteinExistence type="predicted"/>
<evidence type="ECO:0000313" key="1">
    <source>
        <dbReference type="EMBL" id="CCH69575.1"/>
    </source>
</evidence>
<dbReference type="SUPFAM" id="SSF50475">
    <property type="entry name" value="FMN-binding split barrel"/>
    <property type="match status" value="1"/>
</dbReference>
<dbReference type="HOGENOM" id="CLU_127487_0_1_11"/>
<dbReference type="EMBL" id="CAIZ01000090">
    <property type="protein sequence ID" value="CCH69575.1"/>
    <property type="molecule type" value="Genomic_DNA"/>
</dbReference>
<sequence length="146" mass="16864">MSEHSPVSNLTTEQCWELLHAQEFGRLAFHLLDEVHIVPLNYAVDADRRLVFRTAEGSKLLGLTINDDVAFEIDEFGDEEAHSVVVRGRARQLERHELDALDQLPLRPWVDTAKFNVIAIDVDEINGRRFELTRPWTHLRPPHDHV</sequence>
<dbReference type="RefSeq" id="WP_010849485.1">
    <property type="nucleotide sequence ID" value="NZ_HF570956.1"/>
</dbReference>
<dbReference type="OrthoDB" id="7062584at2"/>
<protein>
    <submittedName>
        <fullName evidence="1">Uncharacterized protein</fullName>
    </submittedName>
</protein>
<evidence type="ECO:0000313" key="2">
    <source>
        <dbReference type="Proteomes" id="UP000013167"/>
    </source>
</evidence>
<dbReference type="Proteomes" id="UP000013167">
    <property type="component" value="Unassembled WGS sequence"/>
</dbReference>
<name>N0E1E8_9MICO</name>
<dbReference type="Pfam" id="PF12900">
    <property type="entry name" value="Pyridox_ox_2"/>
    <property type="match status" value="1"/>
</dbReference>
<accession>N0E1E8</accession>
<dbReference type="InterPro" id="IPR024747">
    <property type="entry name" value="Pyridox_Oxase-rel"/>
</dbReference>
<keyword evidence="2" id="KW-1185">Reference proteome</keyword>
<gene>
    <name evidence="1" type="ORF">BN10_230018</name>
</gene>
<reference evidence="1 2" key="1">
    <citation type="journal article" date="2013" name="ISME J.">
        <title>A metabolic model for members of the genus Tetrasphaera involved in enhanced biological phosphorus removal.</title>
        <authorList>
            <person name="Kristiansen R."/>
            <person name="Nguyen H.T.T."/>
            <person name="Saunders A.M."/>
            <person name="Nielsen J.L."/>
            <person name="Wimmer R."/>
            <person name="Le V.Q."/>
            <person name="McIlroy S.J."/>
            <person name="Petrovski S."/>
            <person name="Seviour R.J."/>
            <person name="Calteau A."/>
            <person name="Nielsen K.L."/>
            <person name="Nielsen P.H."/>
        </authorList>
    </citation>
    <scope>NUCLEOTIDE SEQUENCE [LARGE SCALE GENOMIC DNA]</scope>
    <source>
        <strain evidence="1 2">Lp2</strain>
    </source>
</reference>
<dbReference type="STRING" id="1193181.BN10_230018"/>
<comment type="caution">
    <text evidence="1">The sequence shown here is derived from an EMBL/GenBank/DDBJ whole genome shotgun (WGS) entry which is preliminary data.</text>
</comment>
<dbReference type="InterPro" id="IPR012349">
    <property type="entry name" value="Split_barrel_FMN-bd"/>
</dbReference>
<dbReference type="AlphaFoldDB" id="N0E1E8"/>
<organism evidence="1 2">
    <name type="scientific">Phycicoccus elongatus Lp2</name>
    <dbReference type="NCBI Taxonomy" id="1193181"/>
    <lineage>
        <taxon>Bacteria</taxon>
        <taxon>Bacillati</taxon>
        <taxon>Actinomycetota</taxon>
        <taxon>Actinomycetes</taxon>
        <taxon>Micrococcales</taxon>
        <taxon>Intrasporangiaceae</taxon>
        <taxon>Phycicoccus</taxon>
    </lineage>
</organism>
<dbReference type="eggNOG" id="COG3467">
    <property type="taxonomic scope" value="Bacteria"/>
</dbReference>
<dbReference type="Gene3D" id="2.30.110.10">
    <property type="entry name" value="Electron Transport, Fmn-binding Protein, Chain A"/>
    <property type="match status" value="1"/>
</dbReference>